<keyword evidence="5" id="KW-0411">Iron-sulfur</keyword>
<dbReference type="PROSITE" id="PS51669">
    <property type="entry name" value="4FE4S_MOW_BIS_MGD"/>
    <property type="match status" value="1"/>
</dbReference>
<evidence type="ECO:0000313" key="7">
    <source>
        <dbReference type="EMBL" id="AKU18324.1"/>
    </source>
</evidence>
<dbReference type="OrthoDB" id="7376058at2"/>
<keyword evidence="2" id="KW-0479">Metal-binding</keyword>
<dbReference type="InterPro" id="IPR006657">
    <property type="entry name" value="MoPterin_dinucl-bd_dom"/>
</dbReference>
<organism evidence="7 8">
    <name type="scientific">Luteipulveratus mongoliensis</name>
    <dbReference type="NCBI Taxonomy" id="571913"/>
    <lineage>
        <taxon>Bacteria</taxon>
        <taxon>Bacillati</taxon>
        <taxon>Actinomycetota</taxon>
        <taxon>Actinomycetes</taxon>
        <taxon>Micrococcales</taxon>
        <taxon>Dermacoccaceae</taxon>
        <taxon>Luteipulveratus</taxon>
    </lineage>
</organism>
<reference evidence="7 8" key="1">
    <citation type="submission" date="2015-03" db="EMBL/GenBank/DDBJ databases">
        <title>Luteipulveratus halotolerans sp. nov., a novel actinobacterium (Dermacoccaceae) from Sarawak, Malaysia.</title>
        <authorList>
            <person name="Juboi H."/>
            <person name="Basik A."/>
            <person name="Shamsul S.S."/>
            <person name="Arnold P."/>
            <person name="Schmitt E.K."/>
            <person name="Sanglier J.-J."/>
            <person name="Yeo T."/>
        </authorList>
    </citation>
    <scope>NUCLEOTIDE SEQUENCE [LARGE SCALE GENOMIC DNA]</scope>
    <source>
        <strain evidence="7 8">MN07-A0370</strain>
    </source>
</reference>
<evidence type="ECO:0000256" key="4">
    <source>
        <dbReference type="ARBA" id="ARBA00023004"/>
    </source>
</evidence>
<dbReference type="InterPro" id="IPR006656">
    <property type="entry name" value="Mopterin_OxRdtase"/>
</dbReference>
<dbReference type="RefSeq" id="WP_052596019.1">
    <property type="nucleotide sequence ID" value="NZ_CP011112.1"/>
</dbReference>
<proteinExistence type="predicted"/>
<dbReference type="SUPFAM" id="SSF53706">
    <property type="entry name" value="Formate dehydrogenase/DMSO reductase, domains 1-3"/>
    <property type="match status" value="1"/>
</dbReference>
<accession>A0A0K1JNN0</accession>
<evidence type="ECO:0000259" key="6">
    <source>
        <dbReference type="PROSITE" id="PS51669"/>
    </source>
</evidence>
<evidence type="ECO:0000256" key="2">
    <source>
        <dbReference type="ARBA" id="ARBA00022723"/>
    </source>
</evidence>
<dbReference type="GO" id="GO:0016491">
    <property type="term" value="F:oxidoreductase activity"/>
    <property type="evidence" value="ECO:0007669"/>
    <property type="project" value="UniProtKB-KW"/>
</dbReference>
<dbReference type="EMBL" id="CP011112">
    <property type="protein sequence ID" value="AKU18324.1"/>
    <property type="molecule type" value="Genomic_DNA"/>
</dbReference>
<gene>
    <name evidence="7" type="ORF">VV02_24900</name>
</gene>
<evidence type="ECO:0000256" key="5">
    <source>
        <dbReference type="ARBA" id="ARBA00023014"/>
    </source>
</evidence>
<feature type="domain" description="4Fe-4S Mo/W bis-MGD-type" evidence="6">
    <location>
        <begin position="1"/>
        <end position="57"/>
    </location>
</feature>
<dbReference type="GO" id="GO:0051539">
    <property type="term" value="F:4 iron, 4 sulfur cluster binding"/>
    <property type="evidence" value="ECO:0007669"/>
    <property type="project" value="UniProtKB-KW"/>
</dbReference>
<keyword evidence="3" id="KW-0560">Oxidoreductase</keyword>
<dbReference type="GO" id="GO:0043546">
    <property type="term" value="F:molybdopterin cofactor binding"/>
    <property type="evidence" value="ECO:0007669"/>
    <property type="project" value="InterPro"/>
</dbReference>
<dbReference type="InterPro" id="IPR050123">
    <property type="entry name" value="Prok_molybdopt-oxidoreductase"/>
</dbReference>
<dbReference type="GO" id="GO:0046872">
    <property type="term" value="F:metal ion binding"/>
    <property type="evidence" value="ECO:0007669"/>
    <property type="project" value="UniProtKB-KW"/>
</dbReference>
<dbReference type="Proteomes" id="UP000066480">
    <property type="component" value="Chromosome"/>
</dbReference>
<dbReference type="Gene3D" id="3.40.228.10">
    <property type="entry name" value="Dimethylsulfoxide Reductase, domain 2"/>
    <property type="match status" value="1"/>
</dbReference>
<protein>
    <submittedName>
        <fullName evidence="7">Dehydrogenase</fullName>
    </submittedName>
</protein>
<name>A0A0K1JNN0_9MICO</name>
<dbReference type="GO" id="GO:0016020">
    <property type="term" value="C:membrane"/>
    <property type="evidence" value="ECO:0007669"/>
    <property type="project" value="TreeGrafter"/>
</dbReference>
<dbReference type="Pfam" id="PF00384">
    <property type="entry name" value="Molybdopterin"/>
    <property type="match status" value="1"/>
</dbReference>
<dbReference type="PATRIC" id="fig|571913.6.peg.5048"/>
<evidence type="ECO:0000256" key="1">
    <source>
        <dbReference type="ARBA" id="ARBA00022485"/>
    </source>
</evidence>
<dbReference type="InterPro" id="IPR006963">
    <property type="entry name" value="Mopterin_OxRdtase_4Fe-4S_dom"/>
</dbReference>
<dbReference type="Gene3D" id="2.40.40.20">
    <property type="match status" value="1"/>
</dbReference>
<dbReference type="KEGG" id="lmoi:VV02_24900"/>
<dbReference type="Pfam" id="PF01568">
    <property type="entry name" value="Molydop_binding"/>
    <property type="match status" value="1"/>
</dbReference>
<sequence length="710" mass="77842">METRHIGCPLCEASCGLEVQVEGLQIASIKGHQDDPLSRGHICPKAIALQDIQADPDRLRKPVRRVGDTWEEISWKDAIDLVARRIVETQQEHGRDAVGVYLGNPNVHSLGALTHGIQLHRLIRSKNSFSATSIDQLPLQLMCHLLYGHQLMVPIPDIDRTDYFLVFGGNPMASNGSLMTVPDFPGRIRELKARDGKMIVFDPRRTETARVAGEHHFIRPGTDVYVLLAMVHTLFEEDLTRPPAYVDHIAEVRAAVEPFTPELAARASGVPADEIVRIAREFAASPRAAAYGRMGTCTQRHGTVTQWAIHLLNILTGNFDREGGVMFTQPAVDVVGKGLISRGHFDKWRSRVRGLPEFGGELPVAAMAEEMLTPGKGQIKAFLTVAGNPVSSTPDGQGLAEALMSLDFMVSIDFYINETTRFADVILPPSGPLERDHYDLVFNALAVRNTARYTKPLFPQQPGTKQDWEISRDLALRILRLRGKPASVKHAAKVAQQAARFAIPPRRQLDMLLRSSKLGLSTAKLARTPGGADLGPLRPGLPGRLQTRDKRIDLAPVVVLDEVRHVALSQQEMGADDSLVLIGRRHQRDNNSWLHNADRLTRGKARHQLYMHPEDLAARGLTDGDRVGVASRVGEVEIEVASTDEMMRGVVSLPHGYGQGRAKGVRLSKATDLPGVSVNDLTDPELLDGISANAAVNGVPVTVRALVQPV</sequence>
<dbReference type="PANTHER" id="PTHR43105:SF9">
    <property type="entry name" value="NADPH-FE(3+) OXIDOREDUCTASE SUBUNIT ALPHA"/>
    <property type="match status" value="1"/>
</dbReference>
<dbReference type="Gene3D" id="2.20.25.90">
    <property type="entry name" value="ADC-like domains"/>
    <property type="match status" value="1"/>
</dbReference>
<dbReference type="Pfam" id="PF04879">
    <property type="entry name" value="Molybdop_Fe4S4"/>
    <property type="match status" value="1"/>
</dbReference>
<dbReference type="STRING" id="571913.VV02_24900"/>
<evidence type="ECO:0000256" key="3">
    <source>
        <dbReference type="ARBA" id="ARBA00023002"/>
    </source>
</evidence>
<keyword evidence="8" id="KW-1185">Reference proteome</keyword>
<dbReference type="SMART" id="SM00926">
    <property type="entry name" value="Molybdop_Fe4S4"/>
    <property type="match status" value="1"/>
</dbReference>
<keyword evidence="1" id="KW-0004">4Fe-4S</keyword>
<keyword evidence="4" id="KW-0408">Iron</keyword>
<evidence type="ECO:0000313" key="8">
    <source>
        <dbReference type="Proteomes" id="UP000066480"/>
    </source>
</evidence>
<dbReference type="PANTHER" id="PTHR43105">
    <property type="entry name" value="RESPIRATORY NITRATE REDUCTASE"/>
    <property type="match status" value="1"/>
</dbReference>
<dbReference type="Gene3D" id="3.40.50.740">
    <property type="match status" value="1"/>
</dbReference>
<dbReference type="AlphaFoldDB" id="A0A0K1JNN0"/>